<dbReference type="InterPro" id="IPR029063">
    <property type="entry name" value="SAM-dependent_MTases_sf"/>
</dbReference>
<evidence type="ECO:0000256" key="4">
    <source>
        <dbReference type="ARBA" id="ARBA00022490"/>
    </source>
</evidence>
<dbReference type="AlphaFoldDB" id="A0A7R9GEB2"/>
<evidence type="ECO:0000256" key="10">
    <source>
        <dbReference type="SAM" id="MobiDB-lite"/>
    </source>
</evidence>
<proteinExistence type="inferred from homology"/>
<keyword evidence="7" id="KW-0949">S-adenosyl-L-methionine</keyword>
<dbReference type="Gene3D" id="3.40.50.150">
    <property type="entry name" value="Vaccinia Virus protein VP39"/>
    <property type="match status" value="1"/>
</dbReference>
<evidence type="ECO:0000256" key="5">
    <source>
        <dbReference type="ARBA" id="ARBA00022603"/>
    </source>
</evidence>
<dbReference type="InterPro" id="IPR019410">
    <property type="entry name" value="Methyltransf_16"/>
</dbReference>
<keyword evidence="8" id="KW-0539">Nucleus</keyword>
<evidence type="ECO:0000313" key="11">
    <source>
        <dbReference type="EMBL" id="CAD7277930.1"/>
    </source>
</evidence>
<evidence type="ECO:0000256" key="3">
    <source>
        <dbReference type="ARBA" id="ARBA00012533"/>
    </source>
</evidence>
<evidence type="ECO:0000256" key="2">
    <source>
        <dbReference type="ARBA" id="ARBA00004496"/>
    </source>
</evidence>
<dbReference type="GO" id="GO:0005737">
    <property type="term" value="C:cytoplasm"/>
    <property type="evidence" value="ECO:0007669"/>
    <property type="project" value="UniProtKB-SubCell"/>
</dbReference>
<evidence type="ECO:0000256" key="1">
    <source>
        <dbReference type="ARBA" id="ARBA00004123"/>
    </source>
</evidence>
<accession>A0A7R9GEB2</accession>
<comment type="subcellular location">
    <subcellularLocation>
        <location evidence="2">Cytoplasm</location>
    </subcellularLocation>
    <subcellularLocation>
        <location evidence="1">Nucleus</location>
    </subcellularLocation>
</comment>
<dbReference type="Proteomes" id="UP000678499">
    <property type="component" value="Unassembled WGS sequence"/>
</dbReference>
<organism evidence="11">
    <name type="scientific">Notodromas monacha</name>
    <dbReference type="NCBI Taxonomy" id="399045"/>
    <lineage>
        <taxon>Eukaryota</taxon>
        <taxon>Metazoa</taxon>
        <taxon>Ecdysozoa</taxon>
        <taxon>Arthropoda</taxon>
        <taxon>Crustacea</taxon>
        <taxon>Oligostraca</taxon>
        <taxon>Ostracoda</taxon>
        <taxon>Podocopa</taxon>
        <taxon>Podocopida</taxon>
        <taxon>Cypridocopina</taxon>
        <taxon>Cypridoidea</taxon>
        <taxon>Cyprididae</taxon>
        <taxon>Notodromas</taxon>
    </lineage>
</organism>
<keyword evidence="4" id="KW-0963">Cytoplasm</keyword>
<dbReference type="Pfam" id="PF10294">
    <property type="entry name" value="Methyltransf_16"/>
    <property type="match status" value="1"/>
</dbReference>
<keyword evidence="5" id="KW-0489">Methyltransferase</keyword>
<dbReference type="PANTHER" id="PTHR14614:SF39">
    <property type="entry name" value="HISTIDINE PROTEIN METHYLTRANSFERASE 1 HOMOLOG"/>
    <property type="match status" value="1"/>
</dbReference>
<dbReference type="GO" id="GO:0032259">
    <property type="term" value="P:methylation"/>
    <property type="evidence" value="ECO:0007669"/>
    <property type="project" value="UniProtKB-KW"/>
</dbReference>
<dbReference type="EMBL" id="CAJPEX010001063">
    <property type="protein sequence ID" value="CAG0918082.1"/>
    <property type="molecule type" value="Genomic_DNA"/>
</dbReference>
<keyword evidence="6" id="KW-0808">Transferase</keyword>
<evidence type="ECO:0000313" key="12">
    <source>
        <dbReference type="Proteomes" id="UP000678499"/>
    </source>
</evidence>
<feature type="compositionally biased region" description="Polar residues" evidence="10">
    <location>
        <begin position="460"/>
        <end position="472"/>
    </location>
</feature>
<evidence type="ECO:0000256" key="7">
    <source>
        <dbReference type="ARBA" id="ARBA00022691"/>
    </source>
</evidence>
<evidence type="ECO:0000256" key="8">
    <source>
        <dbReference type="ARBA" id="ARBA00023242"/>
    </source>
</evidence>
<reference evidence="11" key="1">
    <citation type="submission" date="2020-11" db="EMBL/GenBank/DDBJ databases">
        <authorList>
            <person name="Tran Van P."/>
        </authorList>
    </citation>
    <scope>NUCLEOTIDE SEQUENCE</scope>
</reference>
<dbReference type="GO" id="GO:0018064">
    <property type="term" value="F:protein-L-histidine N-tele-methyltransferase activity"/>
    <property type="evidence" value="ECO:0007669"/>
    <property type="project" value="UniProtKB-EC"/>
</dbReference>
<name>A0A7R9GEB2_9CRUS</name>
<evidence type="ECO:0000256" key="6">
    <source>
        <dbReference type="ARBA" id="ARBA00022679"/>
    </source>
</evidence>
<gene>
    <name evidence="11" type="ORF">NMOB1V02_LOCUS5648</name>
</gene>
<sequence>MNRTYKAKQVYLCGKINLCREKNVIFMLNKRRVWVLVALPDCIDMASQRYGEENVVFWLNSDSSDFFPFFLTFSATFRRMFRFDFDVSESADKPVDPLTPLTSTTQPSVECRLLDFSKRNRDDIDKGQFVCECLGNAEYFYIPSRSLSHVSARYPELEHSDLLPGNYEGGFKVWECTWDLIKYLTDINFDFSGKKVIDVGCGQGLCGIHALETADLVLFQDFNESVLEFATYPTVAVNRCGSALTKAMFVSGSWLRFLCFLDERNLLRTFDVLLTSETVYEKSSVKDLASVVSKSVRAGGVAFVAAKAYYFGVGGSPKDLRRALEDLKVSFAWEEVFHTTDGVQRVVIKIQMSLSLEVVRDIEREFSNRLASACCEKSLSEENDFLTLFTNVLLRIVFSVFVETRGCALKNTIENTVHVNQTESDESDTEVLCSVPVITKKPSLARKHRASGNPHLRTPVKNSSAALNSQNEAVRRSPRLMTSPVVSSRVCKDQLDPVRRIFPVNISGDDESDASPGVFQSRNKKLRIDKETGTRRPGKTAHGCRECEEYLANESLTPNSFAKRLKKLCKHKATDFNVAKRINHDMSF</sequence>
<dbReference type="OrthoDB" id="40134at2759"/>
<dbReference type="EC" id="2.1.1.85" evidence="3"/>
<feature type="region of interest" description="Disordered" evidence="10">
    <location>
        <begin position="443"/>
        <end position="480"/>
    </location>
</feature>
<dbReference type="PANTHER" id="PTHR14614">
    <property type="entry name" value="HEPATOCELLULAR CARCINOMA-ASSOCIATED ANTIGEN"/>
    <property type="match status" value="1"/>
</dbReference>
<dbReference type="GO" id="GO:0005634">
    <property type="term" value="C:nucleus"/>
    <property type="evidence" value="ECO:0007669"/>
    <property type="project" value="UniProtKB-SubCell"/>
</dbReference>
<keyword evidence="12" id="KW-1185">Reference proteome</keyword>
<dbReference type="SUPFAM" id="SSF53335">
    <property type="entry name" value="S-adenosyl-L-methionine-dependent methyltransferases"/>
    <property type="match status" value="1"/>
</dbReference>
<protein>
    <recommendedName>
        <fullName evidence="3">protein-histidine N-methyltransferase</fullName>
        <ecNumber evidence="3">2.1.1.85</ecNumber>
    </recommendedName>
</protein>
<evidence type="ECO:0000256" key="9">
    <source>
        <dbReference type="ARBA" id="ARBA00038126"/>
    </source>
</evidence>
<comment type="similarity">
    <text evidence="9">Belongs to the methyltransferase superfamily. METTL18 family.</text>
</comment>
<dbReference type="EMBL" id="OA883100">
    <property type="protein sequence ID" value="CAD7277930.1"/>
    <property type="molecule type" value="Genomic_DNA"/>
</dbReference>